<sequence length="69" mass="7951">MILGIVLNPNYDLRLFYSESSPKIQPTDSEFRGKYLRYETAESLEGWSNHFSARYAIDDQTSEKLIASS</sequence>
<name>A0ABC8LEZ5_ERUVS</name>
<organism evidence="1 2">
    <name type="scientific">Eruca vesicaria subsp. sativa</name>
    <name type="common">Garden rocket</name>
    <name type="synonym">Eruca sativa</name>
    <dbReference type="NCBI Taxonomy" id="29727"/>
    <lineage>
        <taxon>Eukaryota</taxon>
        <taxon>Viridiplantae</taxon>
        <taxon>Streptophyta</taxon>
        <taxon>Embryophyta</taxon>
        <taxon>Tracheophyta</taxon>
        <taxon>Spermatophyta</taxon>
        <taxon>Magnoliopsida</taxon>
        <taxon>eudicotyledons</taxon>
        <taxon>Gunneridae</taxon>
        <taxon>Pentapetalae</taxon>
        <taxon>rosids</taxon>
        <taxon>malvids</taxon>
        <taxon>Brassicales</taxon>
        <taxon>Brassicaceae</taxon>
        <taxon>Brassiceae</taxon>
        <taxon>Eruca</taxon>
    </lineage>
</organism>
<dbReference type="Proteomes" id="UP001642260">
    <property type="component" value="Unassembled WGS sequence"/>
</dbReference>
<evidence type="ECO:0000313" key="2">
    <source>
        <dbReference type="Proteomes" id="UP001642260"/>
    </source>
</evidence>
<protein>
    <submittedName>
        <fullName evidence="1">Uncharacterized protein</fullName>
    </submittedName>
</protein>
<accession>A0ABC8LEZ5</accession>
<keyword evidence="2" id="KW-1185">Reference proteome</keyword>
<dbReference type="EMBL" id="CAKOAT010538487">
    <property type="protein sequence ID" value="CAH8382044.1"/>
    <property type="molecule type" value="Genomic_DNA"/>
</dbReference>
<evidence type="ECO:0000313" key="1">
    <source>
        <dbReference type="EMBL" id="CAH8382044.1"/>
    </source>
</evidence>
<proteinExistence type="predicted"/>
<comment type="caution">
    <text evidence="1">The sequence shown here is derived from an EMBL/GenBank/DDBJ whole genome shotgun (WGS) entry which is preliminary data.</text>
</comment>
<gene>
    <name evidence="1" type="ORF">ERUC_LOCUS34527</name>
</gene>
<reference evidence="1 2" key="1">
    <citation type="submission" date="2022-03" db="EMBL/GenBank/DDBJ databases">
        <authorList>
            <person name="Macdonald S."/>
            <person name="Ahmed S."/>
            <person name="Newling K."/>
        </authorList>
    </citation>
    <scope>NUCLEOTIDE SEQUENCE [LARGE SCALE GENOMIC DNA]</scope>
</reference>
<dbReference type="AlphaFoldDB" id="A0ABC8LEZ5"/>